<organism evidence="4 5">
    <name type="scientific">Trichoderma arundinaceum</name>
    <dbReference type="NCBI Taxonomy" id="490622"/>
    <lineage>
        <taxon>Eukaryota</taxon>
        <taxon>Fungi</taxon>
        <taxon>Dikarya</taxon>
        <taxon>Ascomycota</taxon>
        <taxon>Pezizomycotina</taxon>
        <taxon>Sordariomycetes</taxon>
        <taxon>Hypocreomycetidae</taxon>
        <taxon>Hypocreales</taxon>
        <taxon>Hypocreaceae</taxon>
        <taxon>Trichoderma</taxon>
    </lineage>
</organism>
<evidence type="ECO:0000256" key="1">
    <source>
        <dbReference type="ARBA" id="ARBA00023002"/>
    </source>
</evidence>
<dbReference type="PANTHER" id="PTHR10366">
    <property type="entry name" value="NAD DEPENDENT EPIMERASE/DEHYDRATASE"/>
    <property type="match status" value="1"/>
</dbReference>
<evidence type="ECO:0000256" key="2">
    <source>
        <dbReference type="ARBA" id="ARBA00023445"/>
    </source>
</evidence>
<proteinExistence type="inferred from homology"/>
<dbReference type="OrthoDB" id="2735536at2759"/>
<comment type="caution">
    <text evidence="4">The sequence shown here is derived from an EMBL/GenBank/DDBJ whole genome shotgun (WGS) entry which is preliminary data.</text>
</comment>
<gene>
    <name evidence="4" type="ORF">TARUN_2624</name>
</gene>
<dbReference type="STRING" id="490622.A0A395NU38"/>
<comment type="similarity">
    <text evidence="2">Belongs to the NAD(P)-dependent epimerase/dehydratase family. Dihydroflavonol-4-reductase subfamily.</text>
</comment>
<feature type="domain" description="NAD-dependent epimerase/dehydratase" evidence="3">
    <location>
        <begin position="6"/>
        <end position="281"/>
    </location>
</feature>
<dbReference type="AlphaFoldDB" id="A0A395NU38"/>
<dbReference type="InterPro" id="IPR050425">
    <property type="entry name" value="NAD(P)_dehydrat-like"/>
</dbReference>
<dbReference type="Gene3D" id="3.40.50.720">
    <property type="entry name" value="NAD(P)-binding Rossmann-like Domain"/>
    <property type="match status" value="1"/>
</dbReference>
<dbReference type="GO" id="GO:0016616">
    <property type="term" value="F:oxidoreductase activity, acting on the CH-OH group of donors, NAD or NADP as acceptor"/>
    <property type="evidence" value="ECO:0007669"/>
    <property type="project" value="TreeGrafter"/>
</dbReference>
<evidence type="ECO:0000259" key="3">
    <source>
        <dbReference type="Pfam" id="PF01370"/>
    </source>
</evidence>
<dbReference type="SUPFAM" id="SSF51735">
    <property type="entry name" value="NAD(P)-binding Rossmann-fold domains"/>
    <property type="match status" value="1"/>
</dbReference>
<dbReference type="Pfam" id="PF01370">
    <property type="entry name" value="Epimerase"/>
    <property type="match status" value="1"/>
</dbReference>
<protein>
    <submittedName>
        <fullName evidence="4">Nadp-binding domain-containing</fullName>
    </submittedName>
</protein>
<evidence type="ECO:0000313" key="4">
    <source>
        <dbReference type="EMBL" id="RFU79576.1"/>
    </source>
</evidence>
<dbReference type="InterPro" id="IPR001509">
    <property type="entry name" value="Epimerase_deHydtase"/>
</dbReference>
<dbReference type="EMBL" id="PXOA01000150">
    <property type="protein sequence ID" value="RFU79576.1"/>
    <property type="molecule type" value="Genomic_DNA"/>
</dbReference>
<accession>A0A395NU38</accession>
<dbReference type="InterPro" id="IPR036291">
    <property type="entry name" value="NAD(P)-bd_dom_sf"/>
</dbReference>
<keyword evidence="5" id="KW-1185">Reference proteome</keyword>
<sequence>MAGDLVLLTGATGMIGFKSLIEVAKLGFKVRAAVRSQASFDRIASLKPLAPYLSQIESFIVPDITVAGAYDEAVKGVKYIVHVASPLAIPIEGEDNFQTQIIQPAIQGTVGILESAHKVSGIERIVITASVLSVASVQAMAQGTKVNGMPSFTHNSVLLFYRAMQHQVRANSNQYAEQTRDVLLEGPYGNSLFAYQASKALALQATEKFIAEKKPAFTIVNILPVFVVGRDDTVTEAANIAKGSNALLMGPLLGHARDQPLLGVTVHLDDVAKMHALALSPSVKGNQDFLACAQPNELVDWNDSFEIVKKHFPKAYADGVFKFESIPRPVNVQAWVDSTKAEKALGFKFRPYEDQVVDVVGHYLELIGHK</sequence>
<keyword evidence="1" id="KW-0560">Oxidoreductase</keyword>
<reference evidence="4 5" key="1">
    <citation type="journal article" date="2018" name="PLoS Pathog.">
        <title>Evolution of structural diversity of trichothecenes, a family of toxins produced by plant pathogenic and entomopathogenic fungi.</title>
        <authorList>
            <person name="Proctor R.H."/>
            <person name="McCormick S.P."/>
            <person name="Kim H.S."/>
            <person name="Cardoza R.E."/>
            <person name="Stanley A.M."/>
            <person name="Lindo L."/>
            <person name="Kelly A."/>
            <person name="Brown D.W."/>
            <person name="Lee T."/>
            <person name="Vaughan M.M."/>
            <person name="Alexander N.J."/>
            <person name="Busman M."/>
            <person name="Gutierrez S."/>
        </authorList>
    </citation>
    <scope>NUCLEOTIDE SEQUENCE [LARGE SCALE GENOMIC DNA]</scope>
    <source>
        <strain evidence="4 5">IBT 40837</strain>
    </source>
</reference>
<name>A0A395NU38_TRIAR</name>
<dbReference type="Proteomes" id="UP000266272">
    <property type="component" value="Unassembled WGS sequence"/>
</dbReference>
<dbReference type="PANTHER" id="PTHR10366:SF564">
    <property type="entry name" value="STEROL-4-ALPHA-CARBOXYLATE 3-DEHYDROGENASE, DECARBOXYLATING"/>
    <property type="match status" value="1"/>
</dbReference>
<evidence type="ECO:0000313" key="5">
    <source>
        <dbReference type="Proteomes" id="UP000266272"/>
    </source>
</evidence>